<evidence type="ECO:0000256" key="6">
    <source>
        <dbReference type="ARBA" id="ARBA00022679"/>
    </source>
</evidence>
<dbReference type="InterPro" id="IPR005467">
    <property type="entry name" value="His_kinase_dom"/>
</dbReference>
<evidence type="ECO:0000256" key="10">
    <source>
        <dbReference type="ARBA" id="ARBA00022840"/>
    </source>
</evidence>
<evidence type="ECO:0000256" key="7">
    <source>
        <dbReference type="ARBA" id="ARBA00022692"/>
    </source>
</evidence>
<dbReference type="PANTHER" id="PTHR43065">
    <property type="entry name" value="SENSOR HISTIDINE KINASE"/>
    <property type="match status" value="1"/>
</dbReference>
<reference evidence="15" key="2">
    <citation type="submission" date="2023-01" db="EMBL/GenBank/DDBJ databases">
        <title>Draft genome sequence of Devosia yakushimensis strain NBRC 103855.</title>
        <authorList>
            <person name="Sun Q."/>
            <person name="Mori K."/>
        </authorList>
    </citation>
    <scope>NUCLEOTIDE SEQUENCE</scope>
    <source>
        <strain evidence="15">NBRC 103855</strain>
    </source>
</reference>
<keyword evidence="7 13" id="KW-0812">Transmembrane</keyword>
<evidence type="ECO:0000256" key="11">
    <source>
        <dbReference type="ARBA" id="ARBA00022989"/>
    </source>
</evidence>
<evidence type="ECO:0000259" key="14">
    <source>
        <dbReference type="PROSITE" id="PS50109"/>
    </source>
</evidence>
<evidence type="ECO:0000256" key="5">
    <source>
        <dbReference type="ARBA" id="ARBA00022553"/>
    </source>
</evidence>
<evidence type="ECO:0000313" key="15">
    <source>
        <dbReference type="EMBL" id="GLQ09451.1"/>
    </source>
</evidence>
<comment type="caution">
    <text evidence="15">The sequence shown here is derived from an EMBL/GenBank/DDBJ whole genome shotgun (WGS) entry which is preliminary data.</text>
</comment>
<dbReference type="PRINTS" id="PR00344">
    <property type="entry name" value="BCTRLSENSOR"/>
</dbReference>
<dbReference type="InterPro" id="IPR029151">
    <property type="entry name" value="Sensor-like_sf"/>
</dbReference>
<feature type="domain" description="Histidine kinase" evidence="14">
    <location>
        <begin position="395"/>
        <end position="607"/>
    </location>
</feature>
<dbReference type="SUPFAM" id="SSF103190">
    <property type="entry name" value="Sensory domain-like"/>
    <property type="match status" value="1"/>
</dbReference>
<sequence length="617" mass="66837">MASKTMPLSPYQRLLIAVGCAVLVLASALAAYEIALQSGIAAAHDISERRLQIFDRMLEANIERYHYLPTTLAQASEIRDVLAHPEDDTVRARANGFLSNMGGTAAAEELFIVDVTGRSVAASNWWTHQSMVGRHYAERPYFQEAMFDGAAKYYAVGVTTGVPGYFIANRIDGPDGPLGVAVVKINLGEIEAVWWRSGELIGIFDSNDVGILSTRPDWRYRTLVDTHRNDLDALARDQRYLGVAINGNGIVNSIEPWRGSELAVLRSGDSEINGEFMVDRLRMPLHGWRLLSFVPLGPISNWAWTSAFFVGVAVAAILLAAVLFLQRQRLIRARLEDHDQLEQRVLLRTSELQEANSRLAGEIVERREAEKARQSAQQGLVQAAKLATLGQALAGVAHEVSQPIAALRTQTASAKLLARGKVPELSDLFGSMEGVLGRLVALTGHLKTFARKETEISIQSDVLHIAHNAIELANHFRDDPNLAITLDAPPHALIVTGNPVHIEQVLINLISNAADAMTGLEDASIRISVIDTGEHAVISVADNGTGIDPAIADTLFDPFVTTKEPGRGLGLGLSISYGLVREMGGTIEVENHPGEGATFTVTLPLAEAAAPQHRDSA</sequence>
<comment type="catalytic activity">
    <reaction evidence="1">
        <text>ATP + protein L-histidine = ADP + protein N-phospho-L-histidine.</text>
        <dbReference type="EC" id="2.7.13.3"/>
    </reaction>
</comment>
<evidence type="ECO:0000256" key="2">
    <source>
        <dbReference type="ARBA" id="ARBA00004651"/>
    </source>
</evidence>
<dbReference type="PIRSF" id="PIRSF036431">
    <property type="entry name" value="STHK_DctB"/>
    <property type="match status" value="1"/>
</dbReference>
<evidence type="ECO:0000256" key="4">
    <source>
        <dbReference type="ARBA" id="ARBA00022475"/>
    </source>
</evidence>
<dbReference type="InterPro" id="IPR036890">
    <property type="entry name" value="HATPase_C_sf"/>
</dbReference>
<organism evidence="15 16">
    <name type="scientific">Devosia yakushimensis</name>
    <dbReference type="NCBI Taxonomy" id="470028"/>
    <lineage>
        <taxon>Bacteria</taxon>
        <taxon>Pseudomonadati</taxon>
        <taxon>Pseudomonadota</taxon>
        <taxon>Alphaproteobacteria</taxon>
        <taxon>Hyphomicrobiales</taxon>
        <taxon>Devosiaceae</taxon>
        <taxon>Devosia</taxon>
    </lineage>
</organism>
<dbReference type="Pfam" id="PF02518">
    <property type="entry name" value="HATPase_c"/>
    <property type="match status" value="1"/>
</dbReference>
<evidence type="ECO:0000256" key="3">
    <source>
        <dbReference type="ARBA" id="ARBA00012438"/>
    </source>
</evidence>
<evidence type="ECO:0000256" key="9">
    <source>
        <dbReference type="ARBA" id="ARBA00022777"/>
    </source>
</evidence>
<proteinExistence type="predicted"/>
<dbReference type="Gene3D" id="3.30.565.10">
    <property type="entry name" value="Histidine kinase-like ATPase, C-terminal domain"/>
    <property type="match status" value="1"/>
</dbReference>
<keyword evidence="4" id="KW-1003">Cell membrane</keyword>
<keyword evidence="5" id="KW-0597">Phosphoprotein</keyword>
<dbReference type="SMART" id="SM00387">
    <property type="entry name" value="HATPase_c"/>
    <property type="match status" value="1"/>
</dbReference>
<dbReference type="InterPro" id="IPR003661">
    <property type="entry name" value="HisK_dim/P_dom"/>
</dbReference>
<reference evidence="15" key="1">
    <citation type="journal article" date="2014" name="Int. J. Syst. Evol. Microbiol.">
        <title>Complete genome of a new Firmicutes species belonging to the dominant human colonic microbiota ('Ruminococcus bicirculans') reveals two chromosomes and a selective capacity to utilize plant glucans.</title>
        <authorList>
            <consortium name="NISC Comparative Sequencing Program"/>
            <person name="Wegmann U."/>
            <person name="Louis P."/>
            <person name="Goesmann A."/>
            <person name="Henrissat B."/>
            <person name="Duncan S.H."/>
            <person name="Flint H.J."/>
        </authorList>
    </citation>
    <scope>NUCLEOTIDE SEQUENCE</scope>
    <source>
        <strain evidence="15">NBRC 103855</strain>
    </source>
</reference>
<keyword evidence="8" id="KW-0547">Nucleotide-binding</keyword>
<feature type="transmembrane region" description="Helical" evidence="13">
    <location>
        <begin position="302"/>
        <end position="325"/>
    </location>
</feature>
<keyword evidence="9 15" id="KW-0418">Kinase</keyword>
<dbReference type="GO" id="GO:0016301">
    <property type="term" value="F:kinase activity"/>
    <property type="evidence" value="ECO:0007669"/>
    <property type="project" value="UniProtKB-KW"/>
</dbReference>
<evidence type="ECO:0000256" key="1">
    <source>
        <dbReference type="ARBA" id="ARBA00000085"/>
    </source>
</evidence>
<keyword evidence="10" id="KW-0067">ATP-binding</keyword>
<gene>
    <name evidence="15" type="ORF">GCM10007913_13830</name>
</gene>
<dbReference type="Gene3D" id="1.10.287.130">
    <property type="match status" value="1"/>
</dbReference>
<keyword evidence="11 13" id="KW-1133">Transmembrane helix</keyword>
<dbReference type="InterPro" id="IPR017055">
    <property type="entry name" value="Sig_transdc_His_kinase_DctB"/>
</dbReference>
<name>A0ABQ5UC74_9HYPH</name>
<dbReference type="PROSITE" id="PS50109">
    <property type="entry name" value="HIS_KIN"/>
    <property type="match status" value="1"/>
</dbReference>
<evidence type="ECO:0000256" key="13">
    <source>
        <dbReference type="SAM" id="Phobius"/>
    </source>
</evidence>
<dbReference type="InterPro" id="IPR003594">
    <property type="entry name" value="HATPase_dom"/>
</dbReference>
<evidence type="ECO:0000256" key="8">
    <source>
        <dbReference type="ARBA" id="ARBA00022741"/>
    </source>
</evidence>
<comment type="subcellular location">
    <subcellularLocation>
        <location evidence="2">Cell membrane</location>
        <topology evidence="2">Multi-pass membrane protein</topology>
    </subcellularLocation>
</comment>
<dbReference type="PANTHER" id="PTHR43065:SF46">
    <property type="entry name" value="C4-DICARBOXYLATE TRANSPORT SENSOR PROTEIN DCTB"/>
    <property type="match status" value="1"/>
</dbReference>
<dbReference type="InterPro" id="IPR004358">
    <property type="entry name" value="Sig_transdc_His_kin-like_C"/>
</dbReference>
<dbReference type="Gene3D" id="3.30.450.20">
    <property type="entry name" value="PAS domain"/>
    <property type="match status" value="2"/>
</dbReference>
<evidence type="ECO:0000256" key="12">
    <source>
        <dbReference type="ARBA" id="ARBA00023012"/>
    </source>
</evidence>
<dbReference type="CDD" id="cd00082">
    <property type="entry name" value="HisKA"/>
    <property type="match status" value="1"/>
</dbReference>
<dbReference type="SUPFAM" id="SSF55874">
    <property type="entry name" value="ATPase domain of HSP90 chaperone/DNA topoisomerase II/histidine kinase"/>
    <property type="match status" value="1"/>
</dbReference>
<dbReference type="EMBL" id="BSNG01000001">
    <property type="protein sequence ID" value="GLQ09451.1"/>
    <property type="molecule type" value="Genomic_DNA"/>
</dbReference>
<dbReference type="Gene3D" id="6.10.250.3020">
    <property type="match status" value="1"/>
</dbReference>
<dbReference type="Proteomes" id="UP001161406">
    <property type="component" value="Unassembled WGS sequence"/>
</dbReference>
<accession>A0ABQ5UC74</accession>
<evidence type="ECO:0000313" key="16">
    <source>
        <dbReference type="Proteomes" id="UP001161406"/>
    </source>
</evidence>
<keyword evidence="6" id="KW-0808">Transferase</keyword>
<keyword evidence="12" id="KW-0902">Two-component regulatory system</keyword>
<dbReference type="EC" id="2.7.13.3" evidence="3"/>
<keyword evidence="13" id="KW-0472">Membrane</keyword>
<protein>
    <recommendedName>
        <fullName evidence="3">histidine kinase</fullName>
        <ecNumber evidence="3">2.7.13.3</ecNumber>
    </recommendedName>
</protein>
<dbReference type="RefSeq" id="WP_284389245.1">
    <property type="nucleotide sequence ID" value="NZ_BSNG01000001.1"/>
</dbReference>
<keyword evidence="16" id="KW-1185">Reference proteome</keyword>